<evidence type="ECO:0000313" key="2">
    <source>
        <dbReference type="EMBL" id="GGL42433.1"/>
    </source>
</evidence>
<sequence length="110" mass="11726">MRKTLITATFVILPLLAACGSDTESAPALTEADLSKSLQQKGIQDPAFADCAAKLYITQGISQDGLRTMVSDEFDTRMADPETLGMSQDDADKARAATNKIVTECLGNVQ</sequence>
<dbReference type="RefSeq" id="WP_062999926.1">
    <property type="nucleotide sequence ID" value="NZ_BMMH01000030.1"/>
</dbReference>
<dbReference type="EMBL" id="BMMH01000030">
    <property type="protein sequence ID" value="GGL42433.1"/>
    <property type="molecule type" value="Genomic_DNA"/>
</dbReference>
<protein>
    <recommendedName>
        <fullName evidence="4">Lipoprotein</fullName>
    </recommendedName>
</protein>
<reference evidence="2" key="1">
    <citation type="journal article" date="2014" name="Int. J. Syst. Evol. Microbiol.">
        <title>Complete genome sequence of Corynebacterium casei LMG S-19264T (=DSM 44701T), isolated from a smear-ripened cheese.</title>
        <authorList>
            <consortium name="US DOE Joint Genome Institute (JGI-PGF)"/>
            <person name="Walter F."/>
            <person name="Albersmeier A."/>
            <person name="Kalinowski J."/>
            <person name="Ruckert C."/>
        </authorList>
    </citation>
    <scope>NUCLEOTIDE SEQUENCE</scope>
    <source>
        <strain evidence="2">CGMCC 4.3508</strain>
    </source>
</reference>
<keyword evidence="1" id="KW-0732">Signal</keyword>
<keyword evidence="3" id="KW-1185">Reference proteome</keyword>
<feature type="chain" id="PRO_5038963205" description="Lipoprotein" evidence="1">
    <location>
        <begin position="18"/>
        <end position="110"/>
    </location>
</feature>
<evidence type="ECO:0008006" key="4">
    <source>
        <dbReference type="Google" id="ProtNLM"/>
    </source>
</evidence>
<name>A0A917RXB0_9NOCA</name>
<dbReference type="AlphaFoldDB" id="A0A917RXB0"/>
<evidence type="ECO:0000256" key="1">
    <source>
        <dbReference type="SAM" id="SignalP"/>
    </source>
</evidence>
<proteinExistence type="predicted"/>
<evidence type="ECO:0000313" key="3">
    <source>
        <dbReference type="Proteomes" id="UP000638263"/>
    </source>
</evidence>
<organism evidence="2 3">
    <name type="scientific">Nocardia jinanensis</name>
    <dbReference type="NCBI Taxonomy" id="382504"/>
    <lineage>
        <taxon>Bacteria</taxon>
        <taxon>Bacillati</taxon>
        <taxon>Actinomycetota</taxon>
        <taxon>Actinomycetes</taxon>
        <taxon>Mycobacteriales</taxon>
        <taxon>Nocardiaceae</taxon>
        <taxon>Nocardia</taxon>
    </lineage>
</organism>
<feature type="signal peptide" evidence="1">
    <location>
        <begin position="1"/>
        <end position="17"/>
    </location>
</feature>
<dbReference type="PROSITE" id="PS51257">
    <property type="entry name" value="PROKAR_LIPOPROTEIN"/>
    <property type="match status" value="1"/>
</dbReference>
<accession>A0A917RXB0</accession>
<comment type="caution">
    <text evidence="2">The sequence shown here is derived from an EMBL/GenBank/DDBJ whole genome shotgun (WGS) entry which is preliminary data.</text>
</comment>
<reference evidence="2" key="2">
    <citation type="submission" date="2020-09" db="EMBL/GenBank/DDBJ databases">
        <authorList>
            <person name="Sun Q."/>
            <person name="Zhou Y."/>
        </authorList>
    </citation>
    <scope>NUCLEOTIDE SEQUENCE</scope>
    <source>
        <strain evidence="2">CGMCC 4.3508</strain>
    </source>
</reference>
<dbReference type="Proteomes" id="UP000638263">
    <property type="component" value="Unassembled WGS sequence"/>
</dbReference>
<gene>
    <name evidence="2" type="ORF">GCM10011588_66450</name>
</gene>